<reference evidence="20" key="2">
    <citation type="journal article" date="2020" name="Antonie Van Leeuwenhoek">
        <title>Labilibaculum antarcticum sp. nov., a novel facultative anaerobic, psychrotorelant bacterium isolated from marine sediment of Antarctica.</title>
        <authorList>
            <person name="Watanabe M."/>
            <person name="Kojima H."/>
            <person name="Fukui M."/>
        </authorList>
    </citation>
    <scope>NUCLEOTIDE SEQUENCE [LARGE SCALE GENOMIC DNA]</scope>
    <source>
        <strain evidence="20">SPP2</strain>
    </source>
</reference>
<evidence type="ECO:0000256" key="14">
    <source>
        <dbReference type="ARBA" id="ARBA00075285"/>
    </source>
</evidence>
<evidence type="ECO:0000256" key="4">
    <source>
        <dbReference type="ARBA" id="ARBA00022723"/>
    </source>
</evidence>
<feature type="domain" description="Peptidase M20 dimerisation" evidence="18">
    <location>
        <begin position="209"/>
        <end position="278"/>
    </location>
</feature>
<dbReference type="KEGG" id="mbas:ALGA_0594"/>
<keyword evidence="7" id="KW-0482">Metalloprotease</keyword>
<keyword evidence="3" id="KW-0645">Protease</keyword>
<comment type="cofactor">
    <cofactor evidence="1">
        <name>Co(2+)</name>
        <dbReference type="ChEBI" id="CHEBI:48828"/>
    </cofactor>
</comment>
<dbReference type="EC" id="3.4.13.18" evidence="10"/>
<evidence type="ECO:0000256" key="5">
    <source>
        <dbReference type="ARBA" id="ARBA00022801"/>
    </source>
</evidence>
<dbReference type="RefSeq" id="WP_096427890.1">
    <property type="nucleotide sequence ID" value="NZ_AP018042.1"/>
</dbReference>
<evidence type="ECO:0000313" key="19">
    <source>
        <dbReference type="EMBL" id="BAX78984.1"/>
    </source>
</evidence>
<dbReference type="EMBL" id="AP018042">
    <property type="protein sequence ID" value="BAX78984.1"/>
    <property type="molecule type" value="Genomic_DNA"/>
</dbReference>
<evidence type="ECO:0000256" key="15">
    <source>
        <dbReference type="ARBA" id="ARBA00076004"/>
    </source>
</evidence>
<dbReference type="InterPro" id="IPR001160">
    <property type="entry name" value="Peptidase_M20C"/>
</dbReference>
<evidence type="ECO:0000256" key="16">
    <source>
        <dbReference type="ARBA" id="ARBA00077688"/>
    </source>
</evidence>
<dbReference type="NCBIfam" id="TIGR01893">
    <property type="entry name" value="aa-his-dipept"/>
    <property type="match status" value="1"/>
</dbReference>
<evidence type="ECO:0000256" key="10">
    <source>
        <dbReference type="ARBA" id="ARBA00038976"/>
    </source>
</evidence>
<dbReference type="PANTHER" id="PTHR43501:SF1">
    <property type="entry name" value="CYTOSOL NON-SPECIFIC DIPEPTIDASE"/>
    <property type="match status" value="1"/>
</dbReference>
<protein>
    <recommendedName>
        <fullName evidence="13">Cytosol non-specific dipeptidase</fullName>
        <ecNumber evidence="10">3.4.13.18</ecNumber>
    </recommendedName>
    <alternativeName>
        <fullName evidence="16">Aminoacyl-histidine dipeptidase</fullName>
    </alternativeName>
    <alternativeName>
        <fullName evidence="15">Beta-alanyl-histidine dipeptidase</fullName>
    </alternativeName>
    <alternativeName>
        <fullName evidence="14">Carnosinase</fullName>
    </alternativeName>
    <alternativeName>
        <fullName evidence="11">Peptidase D</fullName>
    </alternativeName>
    <alternativeName>
        <fullName evidence="17">Xaa-His dipeptidase</fullName>
    </alternativeName>
</protein>
<keyword evidence="6" id="KW-0862">Zinc</keyword>
<gene>
    <name evidence="19" type="ORF">ALGA_0594</name>
</gene>
<evidence type="ECO:0000256" key="7">
    <source>
        <dbReference type="ARBA" id="ARBA00023049"/>
    </source>
</evidence>
<evidence type="ECO:0000259" key="18">
    <source>
        <dbReference type="Pfam" id="PF07687"/>
    </source>
</evidence>
<dbReference type="GO" id="GO:0006508">
    <property type="term" value="P:proteolysis"/>
    <property type="evidence" value="ECO:0007669"/>
    <property type="project" value="UniProtKB-KW"/>
</dbReference>
<keyword evidence="4" id="KW-0479">Metal-binding</keyword>
<keyword evidence="8" id="KW-0170">Cobalt</keyword>
<proteinExistence type="inferred from homology"/>
<sequence length="487" mass="54036">MKRILAELQPREIWKHFEDICQIPRPSKKEDRIIDFLMEFGKKHNLQTKRDEIGNVLISKPATPGNENRKTIVLQSHMDMVCEKNSETKHDFDKDPIIPWIDNGWVKAKGTTLGADDGIGIAAEMALLSSTDIAHGPIECLFTVDEETGLSGAFALQPGFISGEILLNLDSEDEGEIFIGCAGGIDTLATIEYSKEDVPNGHFPVRIDVKGLLGGHSGDEINKGRGNSNKILNRFLWQINKKYDIRIACFDGGNLRNAIPREAYAIITLPSKFKENVRVDLNIYAAEMEDVWSVSEPKLKISLESTDTPAFVIDKESSSNLMDAIYACPHGVFSMSSKMPGMVETSTNLASVKFSGENKIKITTSQRSDVDSEKYNISQMVGTTLSMANAKIEHTDGYPGWAPNPSSEILATAVNSYKKLFGIEPVVRSIHAGLECGLFLEKYPNMDMISFGPTLKDVHSPDEQINIETVDKFWKHLLDIVQNSPLK</sequence>
<accession>A0A1Y1CF91</accession>
<dbReference type="InterPro" id="IPR011650">
    <property type="entry name" value="Peptidase_M20_dimer"/>
</dbReference>
<organism evidence="19 20">
    <name type="scientific">Labilibaculum antarcticum</name>
    <dbReference type="NCBI Taxonomy" id="1717717"/>
    <lineage>
        <taxon>Bacteria</taxon>
        <taxon>Pseudomonadati</taxon>
        <taxon>Bacteroidota</taxon>
        <taxon>Bacteroidia</taxon>
        <taxon>Marinilabiliales</taxon>
        <taxon>Marinifilaceae</taxon>
        <taxon>Labilibaculum</taxon>
    </lineage>
</organism>
<dbReference type="FunFam" id="3.40.630.10:FF:000018">
    <property type="entry name" value="Aminoacyl-histidine dipeptidase PepD"/>
    <property type="match status" value="1"/>
</dbReference>
<evidence type="ECO:0000256" key="3">
    <source>
        <dbReference type="ARBA" id="ARBA00022670"/>
    </source>
</evidence>
<keyword evidence="5" id="KW-0378">Hydrolase</keyword>
<evidence type="ECO:0000256" key="6">
    <source>
        <dbReference type="ARBA" id="ARBA00022833"/>
    </source>
</evidence>
<dbReference type="PANTHER" id="PTHR43501">
    <property type="entry name" value="CYTOSOL NON-SPECIFIC DIPEPTIDASE"/>
    <property type="match status" value="1"/>
</dbReference>
<evidence type="ECO:0000256" key="2">
    <source>
        <dbReference type="ARBA" id="ARBA00001947"/>
    </source>
</evidence>
<dbReference type="PRINTS" id="PR00934">
    <property type="entry name" value="XHISDIPTASE"/>
</dbReference>
<dbReference type="CDD" id="cd03890">
    <property type="entry name" value="M20_pepD"/>
    <property type="match status" value="1"/>
</dbReference>
<evidence type="ECO:0000256" key="12">
    <source>
        <dbReference type="ARBA" id="ARBA00061423"/>
    </source>
</evidence>
<comment type="cofactor">
    <cofactor evidence="2">
        <name>Zn(2+)</name>
        <dbReference type="ChEBI" id="CHEBI:29105"/>
    </cofactor>
</comment>
<evidence type="ECO:0000256" key="11">
    <source>
        <dbReference type="ARBA" id="ARBA00044252"/>
    </source>
</evidence>
<evidence type="ECO:0000256" key="13">
    <source>
        <dbReference type="ARBA" id="ARBA00071271"/>
    </source>
</evidence>
<dbReference type="GO" id="GO:0046872">
    <property type="term" value="F:metal ion binding"/>
    <property type="evidence" value="ECO:0007669"/>
    <property type="project" value="UniProtKB-KW"/>
</dbReference>
<comment type="catalytic activity">
    <reaction evidence="9">
        <text>Hydrolysis of dipeptides, preferentially hydrophobic dipeptides including prolyl amino acids.</text>
        <dbReference type="EC" id="3.4.13.18"/>
    </reaction>
</comment>
<comment type="similarity">
    <text evidence="12">Belongs to the peptidase M20C family.</text>
</comment>
<evidence type="ECO:0000313" key="20">
    <source>
        <dbReference type="Proteomes" id="UP000218267"/>
    </source>
</evidence>
<name>A0A1Y1CF91_9BACT</name>
<reference evidence="19 20" key="1">
    <citation type="journal article" date="2018" name="Mar. Genomics">
        <title>Complete genome sequence of Marinifilaceae bacterium strain SPP2, isolated from the Antarctic marine sediment.</title>
        <authorList>
            <person name="Watanabe M."/>
            <person name="Kojima H."/>
            <person name="Fukui M."/>
        </authorList>
    </citation>
    <scope>NUCLEOTIDE SEQUENCE [LARGE SCALE GENOMIC DNA]</scope>
    <source>
        <strain evidence="19 20">SPP2</strain>
    </source>
</reference>
<dbReference type="Gene3D" id="3.40.630.10">
    <property type="entry name" value="Zn peptidases"/>
    <property type="match status" value="2"/>
</dbReference>
<keyword evidence="20" id="KW-1185">Reference proteome</keyword>
<dbReference type="InterPro" id="IPR002933">
    <property type="entry name" value="Peptidase_M20"/>
</dbReference>
<dbReference type="PIRSF" id="PIRSF016599">
    <property type="entry name" value="Xaa-His_dipept"/>
    <property type="match status" value="1"/>
</dbReference>
<dbReference type="GO" id="GO:0070573">
    <property type="term" value="F:metallodipeptidase activity"/>
    <property type="evidence" value="ECO:0007669"/>
    <property type="project" value="TreeGrafter"/>
</dbReference>
<dbReference type="OrthoDB" id="9773892at2"/>
<dbReference type="FunFam" id="3.40.630.10:FF:000015">
    <property type="entry name" value="Aminoacyl-histidine dipeptidase PepD"/>
    <property type="match status" value="1"/>
</dbReference>
<dbReference type="GO" id="GO:0005829">
    <property type="term" value="C:cytosol"/>
    <property type="evidence" value="ECO:0007669"/>
    <property type="project" value="TreeGrafter"/>
</dbReference>
<dbReference type="AlphaFoldDB" id="A0A1Y1CF91"/>
<dbReference type="Pfam" id="PF01546">
    <property type="entry name" value="Peptidase_M20"/>
    <property type="match status" value="1"/>
</dbReference>
<evidence type="ECO:0000256" key="1">
    <source>
        <dbReference type="ARBA" id="ARBA00001941"/>
    </source>
</evidence>
<evidence type="ECO:0000256" key="17">
    <source>
        <dbReference type="ARBA" id="ARBA00078074"/>
    </source>
</evidence>
<evidence type="ECO:0000256" key="9">
    <source>
        <dbReference type="ARBA" id="ARBA00036421"/>
    </source>
</evidence>
<dbReference type="Proteomes" id="UP000218267">
    <property type="component" value="Chromosome"/>
</dbReference>
<dbReference type="Pfam" id="PF07687">
    <property type="entry name" value="M20_dimer"/>
    <property type="match status" value="1"/>
</dbReference>
<dbReference type="SUPFAM" id="SSF53187">
    <property type="entry name" value="Zn-dependent exopeptidases"/>
    <property type="match status" value="1"/>
</dbReference>
<evidence type="ECO:0000256" key="8">
    <source>
        <dbReference type="ARBA" id="ARBA00023285"/>
    </source>
</evidence>